<organism evidence="5 6">
    <name type="scientific">Agreia bicolorata</name>
    <dbReference type="NCBI Taxonomy" id="110935"/>
    <lineage>
        <taxon>Bacteria</taxon>
        <taxon>Bacillati</taxon>
        <taxon>Actinomycetota</taxon>
        <taxon>Actinomycetes</taxon>
        <taxon>Micrococcales</taxon>
        <taxon>Microbacteriaceae</taxon>
        <taxon>Agreia</taxon>
    </lineage>
</organism>
<evidence type="ECO:0000256" key="1">
    <source>
        <dbReference type="ARBA" id="ARBA00022729"/>
    </source>
</evidence>
<name>A0ABR5CI55_9MICO</name>
<evidence type="ECO:0000313" key="5">
    <source>
        <dbReference type="EMBL" id="KJC65297.1"/>
    </source>
</evidence>
<proteinExistence type="predicted"/>
<dbReference type="InterPro" id="IPR050570">
    <property type="entry name" value="Cell_wall_metabolism_enzyme"/>
</dbReference>
<keyword evidence="6" id="KW-1185">Reference proteome</keyword>
<evidence type="ECO:0000256" key="2">
    <source>
        <dbReference type="SAM" id="Coils"/>
    </source>
</evidence>
<feature type="coiled-coil region" evidence="2">
    <location>
        <begin position="191"/>
        <end position="257"/>
    </location>
</feature>
<comment type="caution">
    <text evidence="5">The sequence shown here is derived from an EMBL/GenBank/DDBJ whole genome shotgun (WGS) entry which is preliminary data.</text>
</comment>
<keyword evidence="2" id="KW-0175">Coiled coil</keyword>
<feature type="region of interest" description="Disordered" evidence="3">
    <location>
        <begin position="287"/>
        <end position="312"/>
    </location>
</feature>
<dbReference type="InterPro" id="IPR011055">
    <property type="entry name" value="Dup_hybrid_motif"/>
</dbReference>
<evidence type="ECO:0000256" key="3">
    <source>
        <dbReference type="SAM" id="MobiDB-lite"/>
    </source>
</evidence>
<dbReference type="Proteomes" id="UP000032503">
    <property type="component" value="Unassembled WGS sequence"/>
</dbReference>
<dbReference type="PANTHER" id="PTHR21666">
    <property type="entry name" value="PEPTIDASE-RELATED"/>
    <property type="match status" value="1"/>
</dbReference>
<keyword evidence="1" id="KW-0732">Signal</keyword>
<evidence type="ECO:0000259" key="4">
    <source>
        <dbReference type="Pfam" id="PF01551"/>
    </source>
</evidence>
<accession>A0ABR5CI55</accession>
<dbReference type="EMBL" id="JYFC01000002">
    <property type="protein sequence ID" value="KJC65297.1"/>
    <property type="molecule type" value="Genomic_DNA"/>
</dbReference>
<dbReference type="Pfam" id="PF01551">
    <property type="entry name" value="Peptidase_M23"/>
    <property type="match status" value="1"/>
</dbReference>
<dbReference type="PANTHER" id="PTHR21666:SF289">
    <property type="entry name" value="L-ALA--D-GLU ENDOPEPTIDASE"/>
    <property type="match status" value="1"/>
</dbReference>
<sequence>MPGGIVKATTSRRRHRGRWSPRRLLASITVTVALVATGSVLAAPAYADEYPTWEDVQAAQANESTKQSEIQNIQNLIASLRDATAAAESLSIQRGTEYQQAQTKYDTAAFKAGELDSQAAAAQATADASIKQAGQLAALMAKSGGNGLSVNLFTSESSEADGLLYQLGAMSQLTGSASKLYAIAEQDKNTAQSLTDQAVVARDALKSLAEEAEAARNEAIAAQKALEESLAAQQTHEVQLETQLAVLTQNRQATEADYNAGVEARRVAEEARKAAERQAAADAAAAAVAGGGGGGGGDSSGPGPVSSGWASPFPGSYSTDEYGMRTNPVTGSYTLHAGLDLNYNSGTCGAPVYAAAAGQVSYAGYNGGYGNFVEINHGGGVRTGYGHNTSLNVGSGQYVAAGEIIAFAGTTGNSTGCHVHFEVRVDGDPINPRPFMADRGVYFG</sequence>
<reference evidence="5 6" key="1">
    <citation type="journal article" date="2001" name="Int. J. Syst. Evol. Microbiol.">
        <title>Agreia bicolorata gen. nov., sp. nov., to accommodate actinobacteria isolated from narrow reed grass infected by the nematode Heteroanguina graminophila.</title>
        <authorList>
            <person name="Evtushenko L.I."/>
            <person name="Dorofeeva L.V."/>
            <person name="Dobrovolskaya T.G."/>
            <person name="Streshinskaya G.M."/>
            <person name="Subbotin S.A."/>
            <person name="Tiedje J.M."/>
        </authorList>
    </citation>
    <scope>NUCLEOTIDE SEQUENCE [LARGE SCALE GENOMIC DNA]</scope>
    <source>
        <strain evidence="5 6">VKM Ac-1804</strain>
    </source>
</reference>
<evidence type="ECO:0000313" key="6">
    <source>
        <dbReference type="Proteomes" id="UP000032503"/>
    </source>
</evidence>
<feature type="domain" description="M23ase beta-sheet core" evidence="4">
    <location>
        <begin position="335"/>
        <end position="432"/>
    </location>
</feature>
<feature type="compositionally biased region" description="Gly residues" evidence="3">
    <location>
        <begin position="289"/>
        <end position="300"/>
    </location>
</feature>
<dbReference type="SUPFAM" id="SSF51261">
    <property type="entry name" value="Duplicated hybrid motif"/>
    <property type="match status" value="1"/>
</dbReference>
<dbReference type="Gene3D" id="2.70.70.10">
    <property type="entry name" value="Glucose Permease (Domain IIA)"/>
    <property type="match status" value="1"/>
</dbReference>
<dbReference type="InterPro" id="IPR016047">
    <property type="entry name" value="M23ase_b-sheet_dom"/>
</dbReference>
<gene>
    <name evidence="5" type="ORF">TZ00_05405</name>
</gene>
<dbReference type="CDD" id="cd12797">
    <property type="entry name" value="M23_peptidase"/>
    <property type="match status" value="1"/>
</dbReference>
<protein>
    <recommendedName>
        <fullName evidence="4">M23ase beta-sheet core domain-containing protein</fullName>
    </recommendedName>
</protein>